<gene>
    <name evidence="5" type="ORF">ACFOYY_34000</name>
</gene>
<keyword evidence="3" id="KW-0804">Transcription</keyword>
<keyword evidence="2" id="KW-0238">DNA-binding</keyword>
<dbReference type="Gene3D" id="1.10.10.10">
    <property type="entry name" value="Winged helix-like DNA-binding domain superfamily/Winged helix DNA-binding domain"/>
    <property type="match status" value="2"/>
</dbReference>
<evidence type="ECO:0000256" key="3">
    <source>
        <dbReference type="ARBA" id="ARBA00023163"/>
    </source>
</evidence>
<proteinExistence type="predicted"/>
<comment type="caution">
    <text evidence="5">The sequence shown here is derived from an EMBL/GenBank/DDBJ whole genome shotgun (WGS) entry which is preliminary data.</text>
</comment>
<keyword evidence="1" id="KW-0805">Transcription regulation</keyword>
<dbReference type="Proteomes" id="UP001595698">
    <property type="component" value="Unassembled WGS sequence"/>
</dbReference>
<dbReference type="Gene3D" id="3.30.70.920">
    <property type="match status" value="1"/>
</dbReference>
<dbReference type="InterPro" id="IPR036388">
    <property type="entry name" value="WH-like_DNA-bd_sf"/>
</dbReference>
<dbReference type="InterPro" id="IPR019888">
    <property type="entry name" value="Tscrpt_reg_AsnC-like"/>
</dbReference>
<dbReference type="InterPro" id="IPR000485">
    <property type="entry name" value="AsnC-type_HTH_dom"/>
</dbReference>
<dbReference type="SUPFAM" id="SSF46785">
    <property type="entry name" value="Winged helix' DNA-binding domain"/>
    <property type="match status" value="2"/>
</dbReference>
<dbReference type="Pfam" id="PF13404">
    <property type="entry name" value="HTH_AsnC-type"/>
    <property type="match status" value="2"/>
</dbReference>
<sequence length="327" mass="35313">MEIDVADELDRRLIHALQLDARAPFSRIAEVLGVSDQTVARRYRRLRSADLLRVVAVPPANFHAHGRLLLRLRCVPGAADGVASALARRPDTAWVQVVSGGTEVQCITRARMPGDGERLLERLPRGGRVVDLTAYSLLHTFYGSPGGVRLLNALTPQEAGRLGRGPDAVTGSGLPHCDADDLRLLNVLAYDGRTGLAELAAATGWSPSTVRRRMDDLQAQGALHFYTEFDVAYLGYRAGTRLWASVPPAELTAAGEALASHPEVVFAAATTGPTNLAATVICTDAHDTFRYLTQRLAALPAITHVETTPIIQTRKRLGRLLRPTLDG</sequence>
<dbReference type="EMBL" id="JBHSBC010000042">
    <property type="protein sequence ID" value="MFC3985184.1"/>
    <property type="molecule type" value="Genomic_DNA"/>
</dbReference>
<dbReference type="InterPro" id="IPR036390">
    <property type="entry name" value="WH_DNA-bd_sf"/>
</dbReference>
<feature type="domain" description="HTH asnC-type" evidence="4">
    <location>
        <begin position="181"/>
        <end position="237"/>
    </location>
</feature>
<dbReference type="CDD" id="cd00090">
    <property type="entry name" value="HTH_ARSR"/>
    <property type="match status" value="1"/>
</dbReference>
<evidence type="ECO:0000256" key="2">
    <source>
        <dbReference type="ARBA" id="ARBA00023125"/>
    </source>
</evidence>
<protein>
    <submittedName>
        <fullName evidence="5">Lrp/AsnC family transcriptional regulator</fullName>
    </submittedName>
</protein>
<evidence type="ECO:0000313" key="6">
    <source>
        <dbReference type="Proteomes" id="UP001595698"/>
    </source>
</evidence>
<reference evidence="6" key="1">
    <citation type="journal article" date="2019" name="Int. J. Syst. Evol. Microbiol.">
        <title>The Global Catalogue of Microorganisms (GCM) 10K type strain sequencing project: providing services to taxonomists for standard genome sequencing and annotation.</title>
        <authorList>
            <consortium name="The Broad Institute Genomics Platform"/>
            <consortium name="The Broad Institute Genome Sequencing Center for Infectious Disease"/>
            <person name="Wu L."/>
            <person name="Ma J."/>
        </authorList>
    </citation>
    <scope>NUCLEOTIDE SEQUENCE [LARGE SCALE GENOMIC DNA]</scope>
    <source>
        <strain evidence="6">TBRC 7912</strain>
    </source>
</reference>
<dbReference type="PANTHER" id="PTHR30154:SF34">
    <property type="entry name" value="TRANSCRIPTIONAL REGULATOR AZLB"/>
    <property type="match status" value="1"/>
</dbReference>
<dbReference type="PRINTS" id="PR00033">
    <property type="entry name" value="HTHASNC"/>
</dbReference>
<evidence type="ECO:0000259" key="4">
    <source>
        <dbReference type="PROSITE" id="PS50956"/>
    </source>
</evidence>
<dbReference type="InterPro" id="IPR011008">
    <property type="entry name" value="Dimeric_a/b-barrel"/>
</dbReference>
<dbReference type="SMART" id="SM00344">
    <property type="entry name" value="HTH_ASNC"/>
    <property type="match status" value="2"/>
</dbReference>
<dbReference type="Pfam" id="PF01037">
    <property type="entry name" value="AsnC_trans_reg"/>
    <property type="match status" value="1"/>
</dbReference>
<feature type="domain" description="HTH asnC-type" evidence="4">
    <location>
        <begin position="6"/>
        <end position="49"/>
    </location>
</feature>
<evidence type="ECO:0000313" key="5">
    <source>
        <dbReference type="EMBL" id="MFC3985184.1"/>
    </source>
</evidence>
<organism evidence="5 6">
    <name type="scientific">Streptosporangium jomthongense</name>
    <dbReference type="NCBI Taxonomy" id="1193683"/>
    <lineage>
        <taxon>Bacteria</taxon>
        <taxon>Bacillati</taxon>
        <taxon>Actinomycetota</taxon>
        <taxon>Actinomycetes</taxon>
        <taxon>Streptosporangiales</taxon>
        <taxon>Streptosporangiaceae</taxon>
        <taxon>Streptosporangium</taxon>
    </lineage>
</organism>
<dbReference type="SUPFAM" id="SSF54909">
    <property type="entry name" value="Dimeric alpha+beta barrel"/>
    <property type="match status" value="1"/>
</dbReference>
<keyword evidence="6" id="KW-1185">Reference proteome</keyword>
<dbReference type="InterPro" id="IPR011991">
    <property type="entry name" value="ArsR-like_HTH"/>
</dbReference>
<evidence type="ECO:0000256" key="1">
    <source>
        <dbReference type="ARBA" id="ARBA00023015"/>
    </source>
</evidence>
<dbReference type="PANTHER" id="PTHR30154">
    <property type="entry name" value="LEUCINE-RESPONSIVE REGULATORY PROTEIN"/>
    <property type="match status" value="1"/>
</dbReference>
<dbReference type="InterPro" id="IPR019887">
    <property type="entry name" value="Tscrpt_reg_AsnC/Lrp_C"/>
</dbReference>
<name>A0ABV8F923_9ACTN</name>
<accession>A0ABV8F923</accession>
<dbReference type="RefSeq" id="WP_386195219.1">
    <property type="nucleotide sequence ID" value="NZ_JBHSBC010000042.1"/>
</dbReference>
<dbReference type="PROSITE" id="PS50956">
    <property type="entry name" value="HTH_ASNC_2"/>
    <property type="match status" value="2"/>
</dbReference>